<feature type="transmembrane region" description="Helical" evidence="1">
    <location>
        <begin position="29"/>
        <end position="47"/>
    </location>
</feature>
<proteinExistence type="predicted"/>
<keyword evidence="1" id="KW-1133">Transmembrane helix</keyword>
<dbReference type="AlphaFoldDB" id="A0A6G1IS98"/>
<dbReference type="EMBL" id="MU005593">
    <property type="protein sequence ID" value="KAF2681035.1"/>
    <property type="molecule type" value="Genomic_DNA"/>
</dbReference>
<reference evidence="2" key="1">
    <citation type="journal article" date="2020" name="Stud. Mycol.">
        <title>101 Dothideomycetes genomes: a test case for predicting lifestyles and emergence of pathogens.</title>
        <authorList>
            <person name="Haridas S."/>
            <person name="Albert R."/>
            <person name="Binder M."/>
            <person name="Bloem J."/>
            <person name="Labutti K."/>
            <person name="Salamov A."/>
            <person name="Andreopoulos B."/>
            <person name="Baker S."/>
            <person name="Barry K."/>
            <person name="Bills G."/>
            <person name="Bluhm B."/>
            <person name="Cannon C."/>
            <person name="Castanera R."/>
            <person name="Culley D."/>
            <person name="Daum C."/>
            <person name="Ezra D."/>
            <person name="Gonzalez J."/>
            <person name="Henrissat B."/>
            <person name="Kuo A."/>
            <person name="Liang C."/>
            <person name="Lipzen A."/>
            <person name="Lutzoni F."/>
            <person name="Magnuson J."/>
            <person name="Mondo S."/>
            <person name="Nolan M."/>
            <person name="Ohm R."/>
            <person name="Pangilinan J."/>
            <person name="Park H.-J."/>
            <person name="Ramirez L."/>
            <person name="Alfaro M."/>
            <person name="Sun H."/>
            <person name="Tritt A."/>
            <person name="Yoshinaga Y."/>
            <person name="Zwiers L.-H."/>
            <person name="Turgeon B."/>
            <person name="Goodwin S."/>
            <person name="Spatafora J."/>
            <person name="Crous P."/>
            <person name="Grigoriev I."/>
        </authorList>
    </citation>
    <scope>NUCLEOTIDE SEQUENCE</scope>
    <source>
        <strain evidence="2">CBS 122367</strain>
    </source>
</reference>
<name>A0A6G1IS98_9PLEO</name>
<gene>
    <name evidence="2" type="ORF">K458DRAFT_392267</name>
</gene>
<dbReference type="Proteomes" id="UP000799291">
    <property type="component" value="Unassembled WGS sequence"/>
</dbReference>
<protein>
    <submittedName>
        <fullName evidence="2">Uncharacterized protein</fullName>
    </submittedName>
</protein>
<evidence type="ECO:0000256" key="1">
    <source>
        <dbReference type="SAM" id="Phobius"/>
    </source>
</evidence>
<sequence length="71" mass="7621">MAPAKKAKDETASAEVMVSLDTYRQTRDSVGALLLFSLATGNVVAMLNQLVRRRLPWPASTTTPSSSSMPP</sequence>
<keyword evidence="1" id="KW-0812">Transmembrane</keyword>
<keyword evidence="1" id="KW-0472">Membrane</keyword>
<accession>A0A6G1IS98</accession>
<evidence type="ECO:0000313" key="2">
    <source>
        <dbReference type="EMBL" id="KAF2681035.1"/>
    </source>
</evidence>
<keyword evidence="3" id="KW-1185">Reference proteome</keyword>
<organism evidence="2 3">
    <name type="scientific">Lentithecium fluviatile CBS 122367</name>
    <dbReference type="NCBI Taxonomy" id="1168545"/>
    <lineage>
        <taxon>Eukaryota</taxon>
        <taxon>Fungi</taxon>
        <taxon>Dikarya</taxon>
        <taxon>Ascomycota</taxon>
        <taxon>Pezizomycotina</taxon>
        <taxon>Dothideomycetes</taxon>
        <taxon>Pleosporomycetidae</taxon>
        <taxon>Pleosporales</taxon>
        <taxon>Massarineae</taxon>
        <taxon>Lentitheciaceae</taxon>
        <taxon>Lentithecium</taxon>
    </lineage>
</organism>
<evidence type="ECO:0000313" key="3">
    <source>
        <dbReference type="Proteomes" id="UP000799291"/>
    </source>
</evidence>